<evidence type="ECO:0008006" key="3">
    <source>
        <dbReference type="Google" id="ProtNLM"/>
    </source>
</evidence>
<protein>
    <recommendedName>
        <fullName evidence="3">DUF169 domain-containing protein</fullName>
    </recommendedName>
</protein>
<gene>
    <name evidence="1" type="ORF">DSCW_31450</name>
</gene>
<dbReference type="EMBL" id="AP021875">
    <property type="protein sequence ID" value="BBO75728.1"/>
    <property type="molecule type" value="Genomic_DNA"/>
</dbReference>
<evidence type="ECO:0000313" key="1">
    <source>
        <dbReference type="EMBL" id="BBO75728.1"/>
    </source>
</evidence>
<dbReference type="PANTHER" id="PTHR37954">
    <property type="entry name" value="BLL4979 PROTEIN"/>
    <property type="match status" value="1"/>
</dbReference>
<dbReference type="InterPro" id="IPR003748">
    <property type="entry name" value="DUF169"/>
</dbReference>
<dbReference type="AlphaFoldDB" id="A0A5K7Z420"/>
<dbReference type="PANTHER" id="PTHR37954:SF3">
    <property type="entry name" value="DUF169 DOMAIN-CONTAINING PROTEIN"/>
    <property type="match status" value="1"/>
</dbReference>
<proteinExistence type="predicted"/>
<accession>A0A5K7Z420</accession>
<reference evidence="1 2" key="1">
    <citation type="submission" date="2019-11" db="EMBL/GenBank/DDBJ databases">
        <title>Comparative genomics of hydrocarbon-degrading Desulfosarcina strains.</title>
        <authorList>
            <person name="Watanabe M."/>
            <person name="Kojima H."/>
            <person name="Fukui M."/>
        </authorList>
    </citation>
    <scope>NUCLEOTIDE SEQUENCE [LARGE SCALE GENOMIC DNA]</scope>
    <source>
        <strain evidence="1 2">PP31</strain>
    </source>
</reference>
<dbReference type="KEGG" id="dwd:DSCW_31450"/>
<name>A0A5K7Z420_9BACT</name>
<keyword evidence="2" id="KW-1185">Reference proteome</keyword>
<dbReference type="Proteomes" id="UP000427769">
    <property type="component" value="Chromosome"/>
</dbReference>
<dbReference type="OrthoDB" id="5415699at2"/>
<dbReference type="Pfam" id="PF02596">
    <property type="entry name" value="DUF169"/>
    <property type="match status" value="1"/>
</dbReference>
<dbReference type="RefSeq" id="WP_155304624.1">
    <property type="nucleotide sequence ID" value="NZ_AP021875.1"/>
</dbReference>
<organism evidence="1 2">
    <name type="scientific">Desulfosarcina widdelii</name>
    <dbReference type="NCBI Taxonomy" id="947919"/>
    <lineage>
        <taxon>Bacteria</taxon>
        <taxon>Pseudomonadati</taxon>
        <taxon>Thermodesulfobacteriota</taxon>
        <taxon>Desulfobacteria</taxon>
        <taxon>Desulfobacterales</taxon>
        <taxon>Desulfosarcinaceae</taxon>
        <taxon>Desulfosarcina</taxon>
    </lineage>
</organism>
<sequence length="275" mass="30899">MLMSKDAASEQGSESTAVNYKAMRDQMIWNLRLDFDPVGIRFIQDEAEIDKLPVTHTAGAKITYCQFLAACRQERYALLMKPEKLLCQNAYPVFGFRELEKDADTQRHMKYLVDEELAWKAPQEKARLEVGDCKAIYMAPLDHFDNLEAGPDVVFFVCVPYQAYHIFNDYMGAMKRANLNFFHTPNSAVCSGSVWSYNNKTANMTTMCAGSKTSGKTEMNYVNVFIPGEHMAATAKQQAMRVEKGGASVLGKGYKPWPGMDVCKGCPLFKFKPAA</sequence>
<evidence type="ECO:0000313" key="2">
    <source>
        <dbReference type="Proteomes" id="UP000427769"/>
    </source>
</evidence>